<dbReference type="Pfam" id="PF00702">
    <property type="entry name" value="Hydrolase"/>
    <property type="match status" value="1"/>
</dbReference>
<evidence type="ECO:0000256" key="1">
    <source>
        <dbReference type="ARBA" id="ARBA00022605"/>
    </source>
</evidence>
<keyword evidence="1" id="KW-0028">Amino-acid biosynthesis</keyword>
<dbReference type="AlphaFoldDB" id="A0A6A6PFE5"/>
<proteinExistence type="predicted"/>
<keyword evidence="3" id="KW-0486">Methionine biosynthesis</keyword>
<keyword evidence="2" id="KW-0378">Hydrolase</keyword>
<reference evidence="5" key="1">
    <citation type="journal article" date="2020" name="Stud. Mycol.">
        <title>101 Dothideomycetes genomes: a test case for predicting lifestyles and emergence of pathogens.</title>
        <authorList>
            <person name="Haridas S."/>
            <person name="Albert R."/>
            <person name="Binder M."/>
            <person name="Bloem J."/>
            <person name="Labutti K."/>
            <person name="Salamov A."/>
            <person name="Andreopoulos B."/>
            <person name="Baker S."/>
            <person name="Barry K."/>
            <person name="Bills G."/>
            <person name="Bluhm B."/>
            <person name="Cannon C."/>
            <person name="Castanera R."/>
            <person name="Culley D."/>
            <person name="Daum C."/>
            <person name="Ezra D."/>
            <person name="Gonzalez J."/>
            <person name="Henrissat B."/>
            <person name="Kuo A."/>
            <person name="Liang C."/>
            <person name="Lipzen A."/>
            <person name="Lutzoni F."/>
            <person name="Magnuson J."/>
            <person name="Mondo S."/>
            <person name="Nolan M."/>
            <person name="Ohm R."/>
            <person name="Pangilinan J."/>
            <person name="Park H.-J."/>
            <person name="Ramirez L."/>
            <person name="Alfaro M."/>
            <person name="Sun H."/>
            <person name="Tritt A."/>
            <person name="Yoshinaga Y."/>
            <person name="Zwiers L.-H."/>
            <person name="Turgeon B."/>
            <person name="Goodwin S."/>
            <person name="Spatafora J."/>
            <person name="Crous P."/>
            <person name="Grigoriev I."/>
        </authorList>
    </citation>
    <scope>NUCLEOTIDE SEQUENCE</scope>
    <source>
        <strain evidence="5">CBS 113389</strain>
    </source>
</reference>
<feature type="compositionally biased region" description="Basic and acidic residues" evidence="4">
    <location>
        <begin position="152"/>
        <end position="171"/>
    </location>
</feature>
<dbReference type="Proteomes" id="UP000799767">
    <property type="component" value="Unassembled WGS sequence"/>
</dbReference>
<dbReference type="GO" id="GO:0043874">
    <property type="term" value="F:acireductone synthase activity"/>
    <property type="evidence" value="ECO:0007669"/>
    <property type="project" value="InterPro"/>
</dbReference>
<dbReference type="PANTHER" id="PTHR20371">
    <property type="entry name" value="ENOLASE-PHOSPHATASE E1"/>
    <property type="match status" value="1"/>
</dbReference>
<keyword evidence="6" id="KW-1185">Reference proteome</keyword>
<dbReference type="GO" id="GO:0019509">
    <property type="term" value="P:L-methionine salvage from methylthioadenosine"/>
    <property type="evidence" value="ECO:0007669"/>
    <property type="project" value="InterPro"/>
</dbReference>
<dbReference type="NCBIfam" id="TIGR01691">
    <property type="entry name" value="enolase-ppase"/>
    <property type="match status" value="1"/>
</dbReference>
<evidence type="ECO:0000313" key="6">
    <source>
        <dbReference type="Proteomes" id="UP000799767"/>
    </source>
</evidence>
<sequence>MAAVKCVLLDIEGTVCPISFVKDTLFPYALKALPDVLSSKWDDEDFRPYRDAFPEEARQSAQELQAHVEDLTKRDVKIAYLKNLQGYLWETGYKTGAYSTPLFPDVAPQLRKWKEQGVQLVIYSSGSVFAQKLLFGHVASPTAEAGQKRKRALEGDLDHDETVPAKKKAIEGEGGAADGSDGAVQMSSDLATNNIDTIQADTTNLPHEDGNASTEDLQHLISGWFDTTNAGLKQDAGSYKKIADALQMAPQDIHFLSDNVKEVEAAIEAGMASSIVDRPGNAPLSEEDKARFHVVQSLDQVSLTAKKASNREEVDAVPEPEKPSRRRSQRLKGKDL</sequence>
<dbReference type="OrthoDB" id="272500at2759"/>
<dbReference type="InterPro" id="IPR023214">
    <property type="entry name" value="HAD_sf"/>
</dbReference>
<feature type="region of interest" description="Disordered" evidence="4">
    <location>
        <begin position="303"/>
        <end position="336"/>
    </location>
</feature>
<name>A0A6A6PFE5_9PEZI</name>
<dbReference type="RefSeq" id="XP_033585278.1">
    <property type="nucleotide sequence ID" value="XM_033737812.1"/>
</dbReference>
<gene>
    <name evidence="5" type="ORF">BDY17DRAFT_328230</name>
</gene>
<dbReference type="PANTHER" id="PTHR20371:SF1">
    <property type="entry name" value="ENOLASE-PHOSPHATASE E1"/>
    <property type="match status" value="1"/>
</dbReference>
<dbReference type="Gene3D" id="1.10.720.60">
    <property type="match status" value="1"/>
</dbReference>
<feature type="compositionally biased region" description="Basic and acidic residues" evidence="4">
    <location>
        <begin position="309"/>
        <end position="323"/>
    </location>
</feature>
<evidence type="ECO:0000313" key="5">
    <source>
        <dbReference type="EMBL" id="KAF2478708.1"/>
    </source>
</evidence>
<feature type="compositionally biased region" description="Basic residues" evidence="4">
    <location>
        <begin position="324"/>
        <end position="336"/>
    </location>
</feature>
<dbReference type="SUPFAM" id="SSF56784">
    <property type="entry name" value="HAD-like"/>
    <property type="match status" value="1"/>
</dbReference>
<dbReference type="CDD" id="cd01629">
    <property type="entry name" value="HAD_EP"/>
    <property type="match status" value="1"/>
</dbReference>
<evidence type="ECO:0000256" key="4">
    <source>
        <dbReference type="SAM" id="MobiDB-lite"/>
    </source>
</evidence>
<dbReference type="Gene3D" id="3.40.50.1000">
    <property type="entry name" value="HAD superfamily/HAD-like"/>
    <property type="match status" value="1"/>
</dbReference>
<evidence type="ECO:0000256" key="2">
    <source>
        <dbReference type="ARBA" id="ARBA00022801"/>
    </source>
</evidence>
<dbReference type="GO" id="GO:0000287">
    <property type="term" value="F:magnesium ion binding"/>
    <property type="evidence" value="ECO:0007669"/>
    <property type="project" value="InterPro"/>
</dbReference>
<organism evidence="5 6">
    <name type="scientific">Neohortaea acidophila</name>
    <dbReference type="NCBI Taxonomy" id="245834"/>
    <lineage>
        <taxon>Eukaryota</taxon>
        <taxon>Fungi</taxon>
        <taxon>Dikarya</taxon>
        <taxon>Ascomycota</taxon>
        <taxon>Pezizomycotina</taxon>
        <taxon>Dothideomycetes</taxon>
        <taxon>Dothideomycetidae</taxon>
        <taxon>Mycosphaerellales</taxon>
        <taxon>Teratosphaeriaceae</taxon>
        <taxon>Neohortaea</taxon>
    </lineage>
</organism>
<dbReference type="InterPro" id="IPR023943">
    <property type="entry name" value="Enolase-ppase_E1"/>
</dbReference>
<dbReference type="InterPro" id="IPR036412">
    <property type="entry name" value="HAD-like_sf"/>
</dbReference>
<protein>
    <submittedName>
        <fullName evidence="5">HAD-like domain-containing protein</fullName>
    </submittedName>
</protein>
<evidence type="ECO:0000256" key="3">
    <source>
        <dbReference type="ARBA" id="ARBA00023167"/>
    </source>
</evidence>
<dbReference type="GeneID" id="54478814"/>
<feature type="region of interest" description="Disordered" evidence="4">
    <location>
        <begin position="144"/>
        <end position="185"/>
    </location>
</feature>
<accession>A0A6A6PFE5</accession>
<dbReference type="EMBL" id="MU001643">
    <property type="protein sequence ID" value="KAF2478708.1"/>
    <property type="molecule type" value="Genomic_DNA"/>
</dbReference>